<dbReference type="AlphaFoldDB" id="A0A1I4HAT9"/>
<keyword evidence="2" id="KW-1185">Reference proteome</keyword>
<accession>A0A1I4HAT9</accession>
<gene>
    <name evidence="1" type="ORF">SAMN04487943_101287</name>
</gene>
<reference evidence="2" key="1">
    <citation type="submission" date="2016-10" db="EMBL/GenBank/DDBJ databases">
        <authorList>
            <person name="Varghese N."/>
            <person name="Submissions S."/>
        </authorList>
    </citation>
    <scope>NUCLEOTIDE SEQUENCE [LARGE SCALE GENOMIC DNA]</scope>
    <source>
        <strain evidence="2">CGMCC 1.4250</strain>
    </source>
</reference>
<name>A0A1I4HAT9_9BACI</name>
<organism evidence="1 2">
    <name type="scientific">Gracilibacillus orientalis</name>
    <dbReference type="NCBI Taxonomy" id="334253"/>
    <lineage>
        <taxon>Bacteria</taxon>
        <taxon>Bacillati</taxon>
        <taxon>Bacillota</taxon>
        <taxon>Bacilli</taxon>
        <taxon>Bacillales</taxon>
        <taxon>Bacillaceae</taxon>
        <taxon>Gracilibacillus</taxon>
    </lineage>
</organism>
<evidence type="ECO:0000313" key="2">
    <source>
        <dbReference type="Proteomes" id="UP000198565"/>
    </source>
</evidence>
<protein>
    <submittedName>
        <fullName evidence="1">Uncharacterized protein</fullName>
    </submittedName>
</protein>
<dbReference type="EMBL" id="FOTR01000001">
    <property type="protein sequence ID" value="SFL38566.1"/>
    <property type="molecule type" value="Genomic_DNA"/>
</dbReference>
<sequence length="80" mass="9436">MCKDALKLTRPFVEVDNINITKILSPGFHVWAFVNYIEVYEFVLQLLLIVKMCTQTDYFSFRCSMGYGRPEESISDWFNI</sequence>
<dbReference type="Proteomes" id="UP000198565">
    <property type="component" value="Unassembled WGS sequence"/>
</dbReference>
<evidence type="ECO:0000313" key="1">
    <source>
        <dbReference type="EMBL" id="SFL38566.1"/>
    </source>
</evidence>
<proteinExistence type="predicted"/>